<organism evidence="2">
    <name type="scientific">bioreactor metagenome</name>
    <dbReference type="NCBI Taxonomy" id="1076179"/>
    <lineage>
        <taxon>unclassified sequences</taxon>
        <taxon>metagenomes</taxon>
        <taxon>ecological metagenomes</taxon>
    </lineage>
</organism>
<sequence>MEQLAQGQGGEGHGVGGGTGGQGVGQDIVAQPVGQQGQPSHHDALPRQPKGKAVGEQALMGVPGGLIHDPLLHRLHAQRQGGQRVGHQIQP</sequence>
<gene>
    <name evidence="2" type="ORF">SDC9_191848</name>
</gene>
<comment type="caution">
    <text evidence="2">The sequence shown here is derived from an EMBL/GenBank/DDBJ whole genome shotgun (WGS) entry which is preliminary data.</text>
</comment>
<reference evidence="2" key="1">
    <citation type="submission" date="2019-08" db="EMBL/GenBank/DDBJ databases">
        <authorList>
            <person name="Kucharzyk K."/>
            <person name="Murdoch R.W."/>
            <person name="Higgins S."/>
            <person name="Loffler F."/>
        </authorList>
    </citation>
    <scope>NUCLEOTIDE SEQUENCE</scope>
</reference>
<dbReference type="AlphaFoldDB" id="A0A645I0A4"/>
<protein>
    <submittedName>
        <fullName evidence="2">Uncharacterized protein</fullName>
    </submittedName>
</protein>
<proteinExistence type="predicted"/>
<feature type="region of interest" description="Disordered" evidence="1">
    <location>
        <begin position="1"/>
        <end position="53"/>
    </location>
</feature>
<evidence type="ECO:0000256" key="1">
    <source>
        <dbReference type="SAM" id="MobiDB-lite"/>
    </source>
</evidence>
<name>A0A645I0A4_9ZZZZ</name>
<accession>A0A645I0A4</accession>
<feature type="compositionally biased region" description="Gly residues" evidence="1">
    <location>
        <begin position="7"/>
        <end position="24"/>
    </location>
</feature>
<dbReference type="EMBL" id="VSSQ01103301">
    <property type="protein sequence ID" value="MPN44286.1"/>
    <property type="molecule type" value="Genomic_DNA"/>
</dbReference>
<evidence type="ECO:0000313" key="2">
    <source>
        <dbReference type="EMBL" id="MPN44286.1"/>
    </source>
</evidence>